<dbReference type="GO" id="GO:0042450">
    <property type="term" value="P:L-arginine biosynthetic process via ornithine"/>
    <property type="evidence" value="ECO:0007669"/>
    <property type="project" value="UniProtKB-UniRule"/>
</dbReference>
<dbReference type="Gene3D" id="1.20.200.10">
    <property type="entry name" value="Fumarase/aspartase (Central domain)"/>
    <property type="match status" value="1"/>
</dbReference>
<evidence type="ECO:0000256" key="2">
    <source>
        <dbReference type="NCBIfam" id="TIGR00838"/>
    </source>
</evidence>
<evidence type="ECO:0000256" key="1">
    <source>
        <dbReference type="HAMAP-Rule" id="MF_00006"/>
    </source>
</evidence>
<dbReference type="InterPro" id="IPR022761">
    <property type="entry name" value="Fumarate_lyase_N"/>
</dbReference>
<evidence type="ECO:0000259" key="4">
    <source>
        <dbReference type="Pfam" id="PF14698"/>
    </source>
</evidence>
<dbReference type="NCBIfam" id="TIGR00838">
    <property type="entry name" value="argH"/>
    <property type="match status" value="1"/>
</dbReference>
<dbReference type="Gene3D" id="1.10.275.10">
    <property type="entry name" value="Fumarase/aspartase (N-terminal domain)"/>
    <property type="match status" value="1"/>
</dbReference>
<evidence type="ECO:0000313" key="8">
    <source>
        <dbReference type="Proteomes" id="UP000062768"/>
    </source>
</evidence>
<reference evidence="5" key="1">
    <citation type="submission" date="2013-12" db="EMBL/GenBank/DDBJ databases">
        <title>The complete genome sequence of Methanobacterium sp. BRM9.</title>
        <authorList>
            <consortium name="Pastoral Greenhouse Gas Research Consortium"/>
            <person name="Kelly W.J."/>
            <person name="Leahy S.C."/>
            <person name="Perry R."/>
            <person name="Li D."/>
            <person name="Altermann E."/>
            <person name="Lambie S.C."/>
            <person name="Attwood G.T."/>
        </authorList>
    </citation>
    <scope>NUCLEOTIDE SEQUENCE [LARGE SCALE GENOMIC DNA]</scope>
    <source>
        <strain evidence="5">BRM9</strain>
    </source>
</reference>
<dbReference type="InterPro" id="IPR029419">
    <property type="entry name" value="Arg_succ_lyase_C"/>
</dbReference>
<comment type="pathway">
    <text evidence="1">Amino-acid biosynthesis; L-arginine biosynthesis; L-arginine from L-ornithine and carbamoyl phosphate: step 3/3.</text>
</comment>
<keyword evidence="1" id="KW-0055">Arginine biosynthesis</keyword>
<evidence type="ECO:0000313" key="7">
    <source>
        <dbReference type="Proteomes" id="UP000029661"/>
    </source>
</evidence>
<keyword evidence="1" id="KW-0963">Cytoplasm</keyword>
<proteinExistence type="inferred from homology"/>
<dbReference type="SUPFAM" id="SSF48557">
    <property type="entry name" value="L-aspartase-like"/>
    <property type="match status" value="1"/>
</dbReference>
<dbReference type="FunFam" id="1.20.200.10:FF:000015">
    <property type="entry name" value="argininosuccinate lyase isoform X2"/>
    <property type="match status" value="1"/>
</dbReference>
<dbReference type="Proteomes" id="UP000062768">
    <property type="component" value="Chromosome I"/>
</dbReference>
<dbReference type="CDD" id="cd01359">
    <property type="entry name" value="Argininosuccinate_lyase"/>
    <property type="match status" value="1"/>
</dbReference>
<feature type="domain" description="Argininosuccinate lyase C-terminal" evidence="4">
    <location>
        <begin position="362"/>
        <end position="418"/>
    </location>
</feature>
<protein>
    <recommendedName>
        <fullName evidence="1 2">Argininosuccinate lyase</fullName>
        <shortName evidence="1">ASAL</shortName>
        <ecNumber evidence="1 2">4.3.2.1</ecNumber>
    </recommendedName>
    <alternativeName>
        <fullName evidence="1">Arginosuccinase</fullName>
    </alternativeName>
</protein>
<dbReference type="HAMAP" id="MF_00006">
    <property type="entry name" value="Arg_succ_lyase"/>
    <property type="match status" value="1"/>
</dbReference>
<dbReference type="PRINTS" id="PR00145">
    <property type="entry name" value="ARGSUCLYASE"/>
</dbReference>
<feature type="domain" description="Fumarate lyase N-terminal" evidence="3">
    <location>
        <begin position="6"/>
        <end position="296"/>
    </location>
</feature>
<dbReference type="RefSeq" id="WP_048084746.1">
    <property type="nucleotide sequence ID" value="NZ_CP006933.1"/>
</dbReference>
<comment type="catalytic activity">
    <reaction evidence="1">
        <text>2-(N(omega)-L-arginino)succinate = fumarate + L-arginine</text>
        <dbReference type="Rhea" id="RHEA:24020"/>
        <dbReference type="ChEBI" id="CHEBI:29806"/>
        <dbReference type="ChEBI" id="CHEBI:32682"/>
        <dbReference type="ChEBI" id="CHEBI:57472"/>
        <dbReference type="EC" id="4.3.2.1"/>
    </reaction>
</comment>
<dbReference type="InterPro" id="IPR024083">
    <property type="entry name" value="Fumarase/histidase_N"/>
</dbReference>
<dbReference type="InterPro" id="IPR008948">
    <property type="entry name" value="L-Aspartase-like"/>
</dbReference>
<sequence>MNLRSGRLKGQMSREVADFTSSLEFDRRIFQADILTNRAHTTMLVEQEIIPGTIGKQILNALEQLEKEGIDALDLDSAVEDIHMAVENYVTSVMGPDAGFMHTAKSRNDQVATDLKIALKEEIREIQKELITFIEIILEMATENLDTLMVGYTHLQHAQPTTFAHHLLSYAQALKRDYGRLQDAYHRMDLCPLGSAALTTTSFPINRERTAELLGFSGPMENSIDGVSSRDFIAETVFALTMLGTTLSKICEELIIWSTYEFRMVELGDDFSSTSSIMPQKKNPDVAEIVRGKTAVLNGELVTILTIIKSLPQSYNRDLQEVTPHLWKATDTLSSALTITMGMLSSAKFKGERGEELARANFSAATELADLMVRDAGLPFRTAHQIVGRAVTVALDKGMKAEDIDTHFLDEISQELTGQTLNIDNAVVKKSLNPKDIIQSRKVIGGPAPSMVQEVIGNLRDFVEENKKVLPEE</sequence>
<dbReference type="UniPathway" id="UPA00068">
    <property type="reaction ID" value="UER00114"/>
</dbReference>
<dbReference type="EC" id="4.3.2.1" evidence="1 2"/>
<dbReference type="GO" id="GO:0004056">
    <property type="term" value="F:argininosuccinate lyase activity"/>
    <property type="evidence" value="ECO:0007669"/>
    <property type="project" value="UniProtKB-UniRule"/>
</dbReference>
<dbReference type="STRING" id="2162.BRM9_0613"/>
<dbReference type="PANTHER" id="PTHR43814">
    <property type="entry name" value="ARGININOSUCCINATE LYASE"/>
    <property type="match status" value="1"/>
</dbReference>
<dbReference type="InterPro" id="IPR000362">
    <property type="entry name" value="Fumarate_lyase_fam"/>
</dbReference>
<dbReference type="EMBL" id="LN734822">
    <property type="protein sequence ID" value="CEL25288.1"/>
    <property type="molecule type" value="Genomic_DNA"/>
</dbReference>
<comment type="subcellular location">
    <subcellularLocation>
        <location evidence="1">Cytoplasm</location>
    </subcellularLocation>
</comment>
<organism evidence="5 7">
    <name type="scientific">Methanobacterium formicicum</name>
    <dbReference type="NCBI Taxonomy" id="2162"/>
    <lineage>
        <taxon>Archaea</taxon>
        <taxon>Methanobacteriati</taxon>
        <taxon>Methanobacteriota</taxon>
        <taxon>Methanomada group</taxon>
        <taxon>Methanobacteria</taxon>
        <taxon>Methanobacteriales</taxon>
        <taxon>Methanobacteriaceae</taxon>
        <taxon>Methanobacterium</taxon>
    </lineage>
</organism>
<accession>A0A089Z9I0</accession>
<keyword evidence="8" id="KW-1185">Reference proteome</keyword>
<comment type="similarity">
    <text evidence="1">Belongs to the lyase 1 family. Argininosuccinate lyase subfamily.</text>
</comment>
<dbReference type="GeneID" id="26739891"/>
<dbReference type="KEGG" id="mfc:BRM9_0613"/>
<dbReference type="AlphaFoldDB" id="A0A089Z9I0"/>
<dbReference type="PATRIC" id="fig|2162.10.peg.1723"/>
<reference evidence="6" key="2">
    <citation type="submission" date="2014-09" db="EMBL/GenBank/DDBJ databases">
        <authorList>
            <person name="Bishop-Lilly K.A."/>
            <person name="Broomall S.M."/>
            <person name="Chain P.S."/>
            <person name="Chertkov O."/>
            <person name="Coyne S.R."/>
            <person name="Daligault H.E."/>
            <person name="Davenport K.W."/>
            <person name="Erkkila T."/>
            <person name="Frey K.G."/>
            <person name="Gibbons H.S."/>
            <person name="Gu W."/>
            <person name="Jaissle J."/>
            <person name="Johnson S.L."/>
            <person name="Koroleva G.I."/>
            <person name="Ladner J.T."/>
            <person name="Lo C.-C."/>
            <person name="Minogue T.D."/>
            <person name="Munk C."/>
            <person name="Palacios G.F."/>
            <person name="Redden C.L."/>
            <person name="Rosenzweig C.N."/>
            <person name="Scholz M.B."/>
            <person name="Teshima H."/>
            <person name="Xu Y."/>
        </authorList>
    </citation>
    <scope>NUCLEOTIDE SEQUENCE</scope>
    <source>
        <strain evidence="6">Mb9</strain>
    </source>
</reference>
<dbReference type="PRINTS" id="PR00149">
    <property type="entry name" value="FUMRATELYASE"/>
</dbReference>
<dbReference type="Pfam" id="PF14698">
    <property type="entry name" value="ASL_C2"/>
    <property type="match status" value="1"/>
</dbReference>
<evidence type="ECO:0000313" key="6">
    <source>
        <dbReference type="EMBL" id="CEL25288.1"/>
    </source>
</evidence>
<dbReference type="Gene3D" id="1.10.40.30">
    <property type="entry name" value="Fumarase/aspartase (C-terminal domain)"/>
    <property type="match status" value="1"/>
</dbReference>
<name>A0A089Z9I0_METFO</name>
<keyword evidence="1 5" id="KW-0456">Lyase</keyword>
<dbReference type="PANTHER" id="PTHR43814:SF1">
    <property type="entry name" value="ARGININOSUCCINATE LYASE"/>
    <property type="match status" value="1"/>
</dbReference>
<dbReference type="OrthoDB" id="27337at2157"/>
<keyword evidence="1" id="KW-0028">Amino-acid biosynthesis</keyword>
<dbReference type="GO" id="GO:0005829">
    <property type="term" value="C:cytosol"/>
    <property type="evidence" value="ECO:0007669"/>
    <property type="project" value="TreeGrafter"/>
</dbReference>
<evidence type="ECO:0000313" key="5">
    <source>
        <dbReference type="EMBL" id="AIS31436.1"/>
    </source>
</evidence>
<dbReference type="EMBL" id="CP006933">
    <property type="protein sequence ID" value="AIS31436.1"/>
    <property type="molecule type" value="Genomic_DNA"/>
</dbReference>
<dbReference type="Pfam" id="PF00206">
    <property type="entry name" value="Lyase_1"/>
    <property type="match status" value="1"/>
</dbReference>
<dbReference type="InterPro" id="IPR009049">
    <property type="entry name" value="Argininosuccinate_lyase"/>
</dbReference>
<evidence type="ECO:0000259" key="3">
    <source>
        <dbReference type="Pfam" id="PF00206"/>
    </source>
</evidence>
<dbReference type="Proteomes" id="UP000029661">
    <property type="component" value="Chromosome"/>
</dbReference>
<gene>
    <name evidence="1 5" type="primary">argH</name>
    <name evidence="5" type="ORF">BRM9_0613</name>
    <name evidence="6" type="ORF">MB9_1653</name>
</gene>